<comment type="subcellular location">
    <subcellularLocation>
        <location evidence="1">Nucleus</location>
    </subcellularLocation>
</comment>
<evidence type="ECO:0000256" key="5">
    <source>
        <dbReference type="PROSITE-ProRule" id="PRU00221"/>
    </source>
</evidence>
<dbReference type="InterPro" id="IPR013087">
    <property type="entry name" value="Znf_C2H2_type"/>
</dbReference>
<evidence type="ECO:0000256" key="1">
    <source>
        <dbReference type="ARBA" id="ARBA00004123"/>
    </source>
</evidence>
<accession>A0A6A4W2J0</accession>
<dbReference type="PANTHER" id="PTHR15052:SF2">
    <property type="entry name" value="GENERAL TRANSCRIPTION FACTOR 3C POLYPEPTIDE 2"/>
    <property type="match status" value="1"/>
</dbReference>
<dbReference type="InterPro" id="IPR001680">
    <property type="entry name" value="WD40_rpt"/>
</dbReference>
<dbReference type="GO" id="GO:0006383">
    <property type="term" value="P:transcription by RNA polymerase III"/>
    <property type="evidence" value="ECO:0007669"/>
    <property type="project" value="TreeGrafter"/>
</dbReference>
<keyword evidence="5" id="KW-0853">WD repeat</keyword>
<protein>
    <submittedName>
        <fullName evidence="8">General transcription factor 3C polypeptide 2</fullName>
    </submittedName>
</protein>
<keyword evidence="3" id="KW-0539">Nucleus</keyword>
<dbReference type="PROSITE" id="PS50294">
    <property type="entry name" value="WD_REPEATS_REGION"/>
    <property type="match status" value="1"/>
</dbReference>
<sequence>MSLGRRRFYVVRPKAIYRRPVMPKKSAKSAASAAPSSGGAKPAPQSEDCRRGAGSRRKQRMPLRVTSDSEEPDVDTAGETPPTSKQELPSELTEAAASATVTSSATTSLIAALNTKRSRPPKAKDVARVQCGVCKEWHEQEEKNKGEEDCEPPKKRKRQSAAKLSKSNDPDYEPDEVVTARSSTRGPVKRGFSAPRLAPHPNTVAKWERALQTERQLTCQMPGCQFQADSADDMVTHYPNCPGLPAKWKLFTCDHCGEQADTETDIVKHVEQSHRSAAPETAGPRGKPNMRRTGAIVPDMAGELTYFTAVERQSCPREQTEKYWSQLPKSRVLSATARKIDGWRPAGQESRRYMPPMKLSPAYKVQEIGDPDPHRTFERLDPFAFEELDNGVLCFSGGPVVACDWCPLPADWSGDADETQFLAVACLPVVDAHLPPVEPSTLPTAVQVWSFSGDRRTARLEFALCVDGGPVWDLAWCPIGERTVPPADRLGCLALACGDGRVRVYTVPAPATLDAGSAGAPVFYRKEPDMRLEVFGDMGRSPCLRLAWAATEGNRSISAILGNGVVVFWNLQASSPLLCQTEGASQVLYPVQVIAAHRGHGTALAFSPASDRHLATGGRDRTLQMWDREEPASLQRAATKLRPMLTDLCWPIATKKLLNAYDHSLFVGSPSMMLSDVAMPVQDAPLFTHGAKCTSVSVNTTCERAGVRL</sequence>
<dbReference type="InterPro" id="IPR036322">
    <property type="entry name" value="WD40_repeat_dom_sf"/>
</dbReference>
<dbReference type="GO" id="GO:0005634">
    <property type="term" value="C:nucleus"/>
    <property type="evidence" value="ECO:0007669"/>
    <property type="project" value="UniProtKB-SubCell"/>
</dbReference>
<comment type="caution">
    <text evidence="8">The sequence shown here is derived from an EMBL/GenBank/DDBJ whole genome shotgun (WGS) entry which is preliminary data.</text>
</comment>
<dbReference type="PROSITE" id="PS50082">
    <property type="entry name" value="WD_REPEATS_2"/>
    <property type="match status" value="1"/>
</dbReference>
<feature type="compositionally biased region" description="Low complexity" evidence="6">
    <location>
        <begin position="28"/>
        <end position="44"/>
    </location>
</feature>
<evidence type="ECO:0000313" key="8">
    <source>
        <dbReference type="EMBL" id="KAF0302187.1"/>
    </source>
</evidence>
<keyword evidence="9" id="KW-1185">Reference proteome</keyword>
<feature type="region of interest" description="Disordered" evidence="6">
    <location>
        <begin position="271"/>
        <end position="291"/>
    </location>
</feature>
<feature type="domain" description="C2H2-type" evidence="7">
    <location>
        <begin position="251"/>
        <end position="279"/>
    </location>
</feature>
<dbReference type="GO" id="GO:0000127">
    <property type="term" value="C:transcription factor TFIIIC complex"/>
    <property type="evidence" value="ECO:0007669"/>
    <property type="project" value="TreeGrafter"/>
</dbReference>
<dbReference type="SMART" id="SM00320">
    <property type="entry name" value="WD40"/>
    <property type="match status" value="2"/>
</dbReference>
<feature type="compositionally biased region" description="Basic and acidic residues" evidence="6">
    <location>
        <begin position="138"/>
        <end position="153"/>
    </location>
</feature>
<dbReference type="EMBL" id="VIIS01001085">
    <property type="protein sequence ID" value="KAF0302187.1"/>
    <property type="molecule type" value="Genomic_DNA"/>
</dbReference>
<keyword evidence="4" id="KW-0863">Zinc-finger</keyword>
<name>A0A6A4W2J0_AMPAM</name>
<keyword evidence="4" id="KW-0862">Zinc</keyword>
<dbReference type="Pfam" id="PF00400">
    <property type="entry name" value="WD40"/>
    <property type="match status" value="1"/>
</dbReference>
<keyword evidence="4" id="KW-0479">Metal-binding</keyword>
<evidence type="ECO:0000256" key="2">
    <source>
        <dbReference type="ARBA" id="ARBA00023163"/>
    </source>
</evidence>
<dbReference type="Gene3D" id="2.130.10.10">
    <property type="entry name" value="YVTN repeat-like/Quinoprotein amine dehydrogenase"/>
    <property type="match status" value="2"/>
</dbReference>
<feature type="repeat" description="WD" evidence="5">
    <location>
        <begin position="594"/>
        <end position="636"/>
    </location>
</feature>
<evidence type="ECO:0000259" key="7">
    <source>
        <dbReference type="PROSITE" id="PS50157"/>
    </source>
</evidence>
<evidence type="ECO:0000313" key="9">
    <source>
        <dbReference type="Proteomes" id="UP000440578"/>
    </source>
</evidence>
<evidence type="ECO:0000256" key="4">
    <source>
        <dbReference type="PROSITE-ProRule" id="PRU00042"/>
    </source>
</evidence>
<dbReference type="PANTHER" id="PTHR15052">
    <property type="entry name" value="RNA POLYMERASE III TRANSCRIPTION INITIATION FACTOR COMPLEX SUBUNIT"/>
    <property type="match status" value="1"/>
</dbReference>
<feature type="region of interest" description="Disordered" evidence="6">
    <location>
        <begin position="138"/>
        <end position="199"/>
    </location>
</feature>
<dbReference type="PROSITE" id="PS50157">
    <property type="entry name" value="ZINC_FINGER_C2H2_2"/>
    <property type="match status" value="1"/>
</dbReference>
<feature type="compositionally biased region" description="Basic residues" evidence="6">
    <location>
        <begin position="12"/>
        <end position="27"/>
    </location>
</feature>
<dbReference type="SUPFAM" id="SSF50978">
    <property type="entry name" value="WD40 repeat-like"/>
    <property type="match status" value="1"/>
</dbReference>
<organism evidence="8 9">
    <name type="scientific">Amphibalanus amphitrite</name>
    <name type="common">Striped barnacle</name>
    <name type="synonym">Balanus amphitrite</name>
    <dbReference type="NCBI Taxonomy" id="1232801"/>
    <lineage>
        <taxon>Eukaryota</taxon>
        <taxon>Metazoa</taxon>
        <taxon>Ecdysozoa</taxon>
        <taxon>Arthropoda</taxon>
        <taxon>Crustacea</taxon>
        <taxon>Multicrustacea</taxon>
        <taxon>Cirripedia</taxon>
        <taxon>Thoracica</taxon>
        <taxon>Thoracicalcarea</taxon>
        <taxon>Balanomorpha</taxon>
        <taxon>Balanoidea</taxon>
        <taxon>Balanidae</taxon>
        <taxon>Amphibalaninae</taxon>
        <taxon>Amphibalanus</taxon>
    </lineage>
</organism>
<keyword evidence="2" id="KW-0804">Transcription</keyword>
<gene>
    <name evidence="8" type="primary">GTF3C2</name>
    <name evidence="8" type="ORF">FJT64_025733</name>
</gene>
<dbReference type="InterPro" id="IPR052416">
    <property type="entry name" value="GTF3C_component"/>
</dbReference>
<proteinExistence type="predicted"/>
<dbReference type="OrthoDB" id="103349at2759"/>
<dbReference type="InterPro" id="IPR015943">
    <property type="entry name" value="WD40/YVTN_repeat-like_dom_sf"/>
</dbReference>
<dbReference type="GO" id="GO:0008270">
    <property type="term" value="F:zinc ion binding"/>
    <property type="evidence" value="ECO:0007669"/>
    <property type="project" value="UniProtKB-KW"/>
</dbReference>
<evidence type="ECO:0000256" key="6">
    <source>
        <dbReference type="SAM" id="MobiDB-lite"/>
    </source>
</evidence>
<evidence type="ECO:0000256" key="3">
    <source>
        <dbReference type="ARBA" id="ARBA00023242"/>
    </source>
</evidence>
<dbReference type="Proteomes" id="UP000440578">
    <property type="component" value="Unassembled WGS sequence"/>
</dbReference>
<reference evidence="8 9" key="1">
    <citation type="submission" date="2019-07" db="EMBL/GenBank/DDBJ databases">
        <title>Draft genome assembly of a fouling barnacle, Amphibalanus amphitrite (Darwin, 1854): The first reference genome for Thecostraca.</title>
        <authorList>
            <person name="Kim W."/>
        </authorList>
    </citation>
    <scope>NUCLEOTIDE SEQUENCE [LARGE SCALE GENOMIC DNA]</scope>
    <source>
        <strain evidence="8">SNU_AA5</strain>
        <tissue evidence="8">Soma without cirri and trophi</tissue>
    </source>
</reference>
<feature type="region of interest" description="Disordered" evidence="6">
    <location>
        <begin position="12"/>
        <end position="105"/>
    </location>
</feature>
<feature type="compositionally biased region" description="Low complexity" evidence="6">
    <location>
        <begin position="87"/>
        <end position="105"/>
    </location>
</feature>
<dbReference type="AlphaFoldDB" id="A0A6A4W2J0"/>